<evidence type="ECO:0000313" key="5">
    <source>
        <dbReference type="Proteomes" id="UP001302676"/>
    </source>
</evidence>
<dbReference type="Gene3D" id="3.30.160.60">
    <property type="entry name" value="Classic Zinc Finger"/>
    <property type="match status" value="1"/>
</dbReference>
<dbReference type="Gene3D" id="1.25.40.20">
    <property type="entry name" value="Ankyrin repeat-containing domain"/>
    <property type="match status" value="3"/>
</dbReference>
<sequence length="945" mass="102672">MDDSAAPIMVEASKNRRHLRDLISEITTKVDLGKISTEVEADPKYLTGSLGVFQKGEASLDARLSNHYLAREVIRLLKQLDVFTSDLRDIIDGKRPQSTWTRGSLQMLRGEFGDDDLWSDDEDSEGGILKPETGQSDERGGEDLTETLTESRDLCLSINESVTSLLRLSIQIHQSSRCNKFQKSSRATRYDVSNDINHVKDFFPHLDITHNTALATRLGKANAQRRHYLAGNRRATGADDETESIALFSADLQPSESNLAPSVMSGTRASTFRSRITAENVVTPSVGPANTLFGRSSGATVEEQKLRHVHADLSSYTCLDGGCDEMFFESRTKWWAHEMQAHRKSWACGICTSALPSLAAMKDHLRTDHRDQVDEALLVLPNSDLIEEDDGKSIGGDREAESDSDEDDNQLIQEVSEPDLIQKLCELAEIQRPVDPSKLPVSPDLAMRTEAVRNGANPETLQLRNMAQGHGESEDQAPLLHDPETLAAELQRQPERLQNASFITRQLAYLVRHDMVTTAEYLSQQLIDATSKQQLITLMNTRLDSGSTLLMVSASQGLERVVDLLLDSGADPNLVGGVDDGTALDKATDAGYFTIAEKLLAKGADPSISQVFKKVISNEREYAGENLGVTIGEPGASGSSPRINASNLGPLGRAAFDGDVESVGRLLGDGSGPSLCDIEEGAGSGSSPLLLASSQSHFDVMDLLLDRGANINTTSKHGWTPLMLASKRMDMAAVKYLIEHGADVNHLSPDRWTALAEAANNGSKIIMQLLLEAGADPEIRAQSDWALLMHAAYGGDLEAVNLLLDAGASFEEISARDASVMLLASAAGAPKVVRHLLDAGCSPDSNWSKAPEQEASFESPGADESAASLKLQERIERVYKVGWTPLMVACQIEVLFVEMLLYAGANTEPRSPMFKTALEIARENGRSEVAEVLENWLTKGSVAVS</sequence>
<dbReference type="EMBL" id="MU853595">
    <property type="protein sequence ID" value="KAK4142636.1"/>
    <property type="molecule type" value="Genomic_DNA"/>
</dbReference>
<accession>A0AAN6V341</accession>
<dbReference type="InterPro" id="IPR036770">
    <property type="entry name" value="Ankyrin_rpt-contain_sf"/>
</dbReference>
<keyword evidence="5" id="KW-1185">Reference proteome</keyword>
<evidence type="ECO:0000313" key="4">
    <source>
        <dbReference type="EMBL" id="KAK4142636.1"/>
    </source>
</evidence>
<dbReference type="PROSITE" id="PS50088">
    <property type="entry name" value="ANK_REPEAT"/>
    <property type="match status" value="4"/>
</dbReference>
<feature type="repeat" description="ANK" evidence="1">
    <location>
        <begin position="717"/>
        <end position="749"/>
    </location>
</feature>
<name>A0AAN6V341_9PEZI</name>
<dbReference type="PROSITE" id="PS50297">
    <property type="entry name" value="ANK_REP_REGION"/>
    <property type="match status" value="3"/>
</dbReference>
<comment type="caution">
    <text evidence="4">The sequence shown here is derived from an EMBL/GenBank/DDBJ whole genome shotgun (WGS) entry which is preliminary data.</text>
</comment>
<dbReference type="PROSITE" id="PS00028">
    <property type="entry name" value="ZINC_FINGER_C2H2_1"/>
    <property type="match status" value="1"/>
</dbReference>
<organism evidence="4 5">
    <name type="scientific">Dichotomopilus funicola</name>
    <dbReference type="NCBI Taxonomy" id="1934379"/>
    <lineage>
        <taxon>Eukaryota</taxon>
        <taxon>Fungi</taxon>
        <taxon>Dikarya</taxon>
        <taxon>Ascomycota</taxon>
        <taxon>Pezizomycotina</taxon>
        <taxon>Sordariomycetes</taxon>
        <taxon>Sordariomycetidae</taxon>
        <taxon>Sordariales</taxon>
        <taxon>Chaetomiaceae</taxon>
        <taxon>Dichotomopilus</taxon>
    </lineage>
</organism>
<evidence type="ECO:0000256" key="1">
    <source>
        <dbReference type="PROSITE-ProRule" id="PRU00023"/>
    </source>
</evidence>
<feature type="repeat" description="ANK" evidence="1">
    <location>
        <begin position="545"/>
        <end position="577"/>
    </location>
</feature>
<dbReference type="PANTHER" id="PTHR46224:SF64">
    <property type="entry name" value="IQ MOTIF AND ANKYRIN REPEAT DOMAIN-CONTAINING PROTEIN 1"/>
    <property type="match status" value="1"/>
</dbReference>
<dbReference type="AlphaFoldDB" id="A0AAN6V341"/>
<feature type="repeat" description="ANK" evidence="1">
    <location>
        <begin position="750"/>
        <end position="782"/>
    </location>
</feature>
<dbReference type="Pfam" id="PF12796">
    <property type="entry name" value="Ank_2"/>
    <property type="match status" value="3"/>
</dbReference>
<protein>
    <submittedName>
        <fullName evidence="4">Ankyrin-1</fullName>
    </submittedName>
</protein>
<dbReference type="GeneID" id="87820753"/>
<dbReference type="SUPFAM" id="SSF48403">
    <property type="entry name" value="Ankyrin repeat"/>
    <property type="match status" value="1"/>
</dbReference>
<feature type="region of interest" description="Disordered" evidence="2">
    <location>
        <begin position="122"/>
        <end position="144"/>
    </location>
</feature>
<evidence type="ECO:0000259" key="3">
    <source>
        <dbReference type="PROSITE" id="PS00028"/>
    </source>
</evidence>
<dbReference type="SMART" id="SM00248">
    <property type="entry name" value="ANK"/>
    <property type="match status" value="8"/>
</dbReference>
<keyword evidence="1" id="KW-0040">ANK repeat</keyword>
<gene>
    <name evidence="4" type="ORF">C8A04DRAFT_38164</name>
</gene>
<dbReference type="RefSeq" id="XP_062636007.1">
    <property type="nucleotide sequence ID" value="XM_062784140.1"/>
</dbReference>
<proteinExistence type="predicted"/>
<feature type="region of interest" description="Disordered" evidence="2">
    <location>
        <begin position="844"/>
        <end position="863"/>
    </location>
</feature>
<evidence type="ECO:0000256" key="2">
    <source>
        <dbReference type="SAM" id="MobiDB-lite"/>
    </source>
</evidence>
<dbReference type="InterPro" id="IPR013087">
    <property type="entry name" value="Znf_C2H2_type"/>
</dbReference>
<dbReference type="SMART" id="SM00355">
    <property type="entry name" value="ZnF_C2H2"/>
    <property type="match status" value="2"/>
</dbReference>
<dbReference type="PANTHER" id="PTHR46224">
    <property type="entry name" value="ANKYRIN REPEAT FAMILY PROTEIN"/>
    <property type="match status" value="1"/>
</dbReference>
<dbReference type="InterPro" id="IPR002110">
    <property type="entry name" value="Ankyrin_rpt"/>
</dbReference>
<feature type="domain" description="C2H2-type" evidence="3">
    <location>
        <begin position="348"/>
        <end position="369"/>
    </location>
</feature>
<dbReference type="Proteomes" id="UP001302676">
    <property type="component" value="Unassembled WGS sequence"/>
</dbReference>
<reference evidence="4" key="1">
    <citation type="journal article" date="2023" name="Mol. Phylogenet. Evol.">
        <title>Genome-scale phylogeny and comparative genomics of the fungal order Sordariales.</title>
        <authorList>
            <person name="Hensen N."/>
            <person name="Bonometti L."/>
            <person name="Westerberg I."/>
            <person name="Brannstrom I.O."/>
            <person name="Guillou S."/>
            <person name="Cros-Aarteil S."/>
            <person name="Calhoun S."/>
            <person name="Haridas S."/>
            <person name="Kuo A."/>
            <person name="Mondo S."/>
            <person name="Pangilinan J."/>
            <person name="Riley R."/>
            <person name="LaButti K."/>
            <person name="Andreopoulos B."/>
            <person name="Lipzen A."/>
            <person name="Chen C."/>
            <person name="Yan M."/>
            <person name="Daum C."/>
            <person name="Ng V."/>
            <person name="Clum A."/>
            <person name="Steindorff A."/>
            <person name="Ohm R.A."/>
            <person name="Martin F."/>
            <person name="Silar P."/>
            <person name="Natvig D.O."/>
            <person name="Lalanne C."/>
            <person name="Gautier V."/>
            <person name="Ament-Velasquez S.L."/>
            <person name="Kruys A."/>
            <person name="Hutchinson M.I."/>
            <person name="Powell A.J."/>
            <person name="Barry K."/>
            <person name="Miller A.N."/>
            <person name="Grigoriev I.V."/>
            <person name="Debuchy R."/>
            <person name="Gladieux P."/>
            <person name="Hiltunen Thoren M."/>
            <person name="Johannesson H."/>
        </authorList>
    </citation>
    <scope>NUCLEOTIDE SEQUENCE</scope>
    <source>
        <strain evidence="4">CBS 141.50</strain>
    </source>
</reference>
<dbReference type="InterPro" id="IPR051616">
    <property type="entry name" value="Cul2-RING_E3_ligase_SR"/>
</dbReference>
<feature type="repeat" description="ANK" evidence="1">
    <location>
        <begin position="684"/>
        <end position="716"/>
    </location>
</feature>
<feature type="compositionally biased region" description="Basic and acidic residues" evidence="2">
    <location>
        <begin position="391"/>
        <end position="401"/>
    </location>
</feature>
<reference evidence="4" key="2">
    <citation type="submission" date="2023-05" db="EMBL/GenBank/DDBJ databases">
        <authorList>
            <consortium name="Lawrence Berkeley National Laboratory"/>
            <person name="Steindorff A."/>
            <person name="Hensen N."/>
            <person name="Bonometti L."/>
            <person name="Westerberg I."/>
            <person name="Brannstrom I.O."/>
            <person name="Guillou S."/>
            <person name="Cros-Aarteil S."/>
            <person name="Calhoun S."/>
            <person name="Haridas S."/>
            <person name="Kuo A."/>
            <person name="Mondo S."/>
            <person name="Pangilinan J."/>
            <person name="Riley R."/>
            <person name="Labutti K."/>
            <person name="Andreopoulos B."/>
            <person name="Lipzen A."/>
            <person name="Chen C."/>
            <person name="Yanf M."/>
            <person name="Daum C."/>
            <person name="Ng V."/>
            <person name="Clum A."/>
            <person name="Ohm R."/>
            <person name="Martin F."/>
            <person name="Silar P."/>
            <person name="Natvig D."/>
            <person name="Lalanne C."/>
            <person name="Gautier V."/>
            <person name="Ament-Velasquez S.L."/>
            <person name="Kruys A."/>
            <person name="Hutchinson M.I."/>
            <person name="Powell A.J."/>
            <person name="Barry K."/>
            <person name="Miller A.N."/>
            <person name="Grigoriev I.V."/>
            <person name="Debuchy R."/>
            <person name="Gladieux P."/>
            <person name="Thoren M.H."/>
            <person name="Johannesson H."/>
        </authorList>
    </citation>
    <scope>NUCLEOTIDE SEQUENCE</scope>
    <source>
        <strain evidence="4">CBS 141.50</strain>
    </source>
</reference>
<feature type="region of interest" description="Disordered" evidence="2">
    <location>
        <begin position="382"/>
        <end position="408"/>
    </location>
</feature>